<dbReference type="InterPro" id="IPR036010">
    <property type="entry name" value="2Fe-2S_ferredoxin-like_sf"/>
</dbReference>
<dbReference type="RefSeq" id="WP_123120276.1">
    <property type="nucleotide sequence ID" value="NZ_RJJR01000005.1"/>
</dbReference>
<proteinExistence type="predicted"/>
<dbReference type="OrthoDB" id="9799640at2"/>
<dbReference type="SUPFAM" id="SSF54292">
    <property type="entry name" value="2Fe-2S ferredoxin-like"/>
    <property type="match status" value="1"/>
</dbReference>
<sequence>MIVRKKDICFSIFYNKEEIEVATFEGEFRNLMVLINEKLYVEDFGECKGIGRCGTCLVIAQSMGESIMERNEKSTLQKCAYVHTNLRLSCQIMVNDALQGARIEIVEDRPDVR</sequence>
<dbReference type="InterPro" id="IPR012675">
    <property type="entry name" value="Beta-grasp_dom_sf"/>
</dbReference>
<keyword evidence="2" id="KW-1185">Reference proteome</keyword>
<evidence type="ECO:0000313" key="1">
    <source>
        <dbReference type="EMBL" id="RNI37435.1"/>
    </source>
</evidence>
<organism evidence="1 2">
    <name type="scientific">Hanamia caeni</name>
    <dbReference type="NCBI Taxonomy" id="2294116"/>
    <lineage>
        <taxon>Bacteria</taxon>
        <taxon>Pseudomonadati</taxon>
        <taxon>Bacteroidota</taxon>
        <taxon>Chitinophagia</taxon>
        <taxon>Chitinophagales</taxon>
        <taxon>Chitinophagaceae</taxon>
        <taxon>Hanamia</taxon>
    </lineage>
</organism>
<reference evidence="1 2" key="1">
    <citation type="submission" date="2018-11" db="EMBL/GenBank/DDBJ databases">
        <title>Draft genome sequence of Ferruginibacter sp. BO-59.</title>
        <authorList>
            <person name="Im W.T."/>
        </authorList>
    </citation>
    <scope>NUCLEOTIDE SEQUENCE [LARGE SCALE GENOMIC DNA]</scope>
    <source>
        <strain evidence="1 2">BO-59</strain>
    </source>
</reference>
<dbReference type="GO" id="GO:0051536">
    <property type="term" value="F:iron-sulfur cluster binding"/>
    <property type="evidence" value="ECO:0007669"/>
    <property type="project" value="InterPro"/>
</dbReference>
<dbReference type="EMBL" id="RJJR01000005">
    <property type="protein sequence ID" value="RNI37435.1"/>
    <property type="molecule type" value="Genomic_DNA"/>
</dbReference>
<gene>
    <name evidence="1" type="ORF">EFY79_08545</name>
</gene>
<evidence type="ECO:0000313" key="2">
    <source>
        <dbReference type="Proteomes" id="UP000267223"/>
    </source>
</evidence>
<dbReference type="Gene3D" id="3.10.20.30">
    <property type="match status" value="1"/>
</dbReference>
<protein>
    <submittedName>
        <fullName evidence="1">Ferredoxin</fullName>
    </submittedName>
</protein>
<accession>A0A3M9NJ05</accession>
<name>A0A3M9NJ05_9BACT</name>
<comment type="caution">
    <text evidence="1">The sequence shown here is derived from an EMBL/GenBank/DDBJ whole genome shotgun (WGS) entry which is preliminary data.</text>
</comment>
<dbReference type="Proteomes" id="UP000267223">
    <property type="component" value="Unassembled WGS sequence"/>
</dbReference>
<dbReference type="AlphaFoldDB" id="A0A3M9NJ05"/>